<gene>
    <name evidence="7" type="ORF">BpHYR1_045494</name>
</gene>
<feature type="transmembrane region" description="Helical" evidence="5">
    <location>
        <begin position="24"/>
        <end position="47"/>
    </location>
</feature>
<dbReference type="OrthoDB" id="9983318at2759"/>
<feature type="transmembrane region" description="Helical" evidence="5">
    <location>
        <begin position="59"/>
        <end position="77"/>
    </location>
</feature>
<dbReference type="InterPro" id="IPR000276">
    <property type="entry name" value="GPCR_Rhodpsn"/>
</dbReference>
<feature type="transmembrane region" description="Helical" evidence="5">
    <location>
        <begin position="189"/>
        <end position="210"/>
    </location>
</feature>
<feature type="transmembrane region" description="Helical" evidence="5">
    <location>
        <begin position="231"/>
        <end position="251"/>
    </location>
</feature>
<sequence length="357" mass="41412">MQNIVSNDTVVNYFIWAYRTSNSFLFYANLTIVPFGLFFNLLSYLVFSRKTFEKGTMGFYFRVIAIMDSIALTNLFAQFFTQSLGIDLVLVSSFTCIFFNLFLRVSFQASAWLNVIVTLDRLACIKYVHKQFKFNKNKKILLAILFTVLLAIILTNIPVFFLKRSVIIYNNQSLALCNTDRTSYFIREFFYMMVRTVLPFVIMLYANITLIRTLRESRLKFKKTRSMQREYYFASSLIIINSIFLANLLPLELSKILFSATSAQLSYFTGVITIIYFVTTYISAFNHVFPFFINLKFNKIFYNEVCNCIAEVKEFLGFSKVGVAGRNRIVSFEEGITQNGSSLVFTIQKSKLSNNVY</sequence>
<comment type="caution">
    <text evidence="7">The sequence shown here is derived from an EMBL/GenBank/DDBJ whole genome shotgun (WGS) entry which is preliminary data.</text>
</comment>
<dbReference type="PANTHER" id="PTHR46641:SF2">
    <property type="entry name" value="FMRFAMIDE RECEPTOR"/>
    <property type="match status" value="1"/>
</dbReference>
<feature type="transmembrane region" description="Helical" evidence="5">
    <location>
        <begin position="140"/>
        <end position="161"/>
    </location>
</feature>
<dbReference type="GO" id="GO:0016020">
    <property type="term" value="C:membrane"/>
    <property type="evidence" value="ECO:0007669"/>
    <property type="project" value="UniProtKB-SubCell"/>
</dbReference>
<dbReference type="AlphaFoldDB" id="A0A3M7QAH9"/>
<dbReference type="SUPFAM" id="SSF81321">
    <property type="entry name" value="Family A G protein-coupled receptor-like"/>
    <property type="match status" value="1"/>
</dbReference>
<organism evidence="7 8">
    <name type="scientific">Brachionus plicatilis</name>
    <name type="common">Marine rotifer</name>
    <name type="synonym">Brachionus muelleri</name>
    <dbReference type="NCBI Taxonomy" id="10195"/>
    <lineage>
        <taxon>Eukaryota</taxon>
        <taxon>Metazoa</taxon>
        <taxon>Spiralia</taxon>
        <taxon>Gnathifera</taxon>
        <taxon>Rotifera</taxon>
        <taxon>Eurotatoria</taxon>
        <taxon>Monogononta</taxon>
        <taxon>Pseudotrocha</taxon>
        <taxon>Ploima</taxon>
        <taxon>Brachionidae</taxon>
        <taxon>Brachionus</taxon>
    </lineage>
</organism>
<dbReference type="InterPro" id="IPR017452">
    <property type="entry name" value="GPCR_Rhodpsn_7TM"/>
</dbReference>
<evidence type="ECO:0000256" key="4">
    <source>
        <dbReference type="ARBA" id="ARBA00023136"/>
    </source>
</evidence>
<reference evidence="7 8" key="1">
    <citation type="journal article" date="2018" name="Sci. Rep.">
        <title>Genomic signatures of local adaptation to the degree of environmental predictability in rotifers.</title>
        <authorList>
            <person name="Franch-Gras L."/>
            <person name="Hahn C."/>
            <person name="Garcia-Roger E.M."/>
            <person name="Carmona M.J."/>
            <person name="Serra M."/>
            <person name="Gomez A."/>
        </authorList>
    </citation>
    <scope>NUCLEOTIDE SEQUENCE [LARGE SCALE GENOMIC DNA]</scope>
    <source>
        <strain evidence="7">HYR1</strain>
    </source>
</reference>
<evidence type="ECO:0000313" key="7">
    <source>
        <dbReference type="EMBL" id="RNA08164.1"/>
    </source>
</evidence>
<dbReference type="Proteomes" id="UP000276133">
    <property type="component" value="Unassembled WGS sequence"/>
</dbReference>
<dbReference type="Gene3D" id="1.20.1070.10">
    <property type="entry name" value="Rhodopsin 7-helix transmembrane proteins"/>
    <property type="match status" value="1"/>
</dbReference>
<accession>A0A3M7QAH9</accession>
<evidence type="ECO:0000259" key="6">
    <source>
        <dbReference type="PROSITE" id="PS50262"/>
    </source>
</evidence>
<dbReference type="PROSITE" id="PS50262">
    <property type="entry name" value="G_PROTEIN_RECEP_F1_2"/>
    <property type="match status" value="1"/>
</dbReference>
<feature type="transmembrane region" description="Helical" evidence="5">
    <location>
        <begin position="83"/>
        <end position="103"/>
    </location>
</feature>
<dbReference type="PANTHER" id="PTHR46641">
    <property type="entry name" value="FMRFAMIDE RECEPTOR-RELATED"/>
    <property type="match status" value="1"/>
</dbReference>
<keyword evidence="8" id="KW-1185">Reference proteome</keyword>
<protein>
    <submittedName>
        <fullName evidence="7">FMRFamide receptor-like</fullName>
    </submittedName>
</protein>
<dbReference type="GO" id="GO:0004930">
    <property type="term" value="F:G protein-coupled receptor activity"/>
    <property type="evidence" value="ECO:0007669"/>
    <property type="project" value="InterPro"/>
</dbReference>
<feature type="transmembrane region" description="Helical" evidence="5">
    <location>
        <begin position="271"/>
        <end position="293"/>
    </location>
</feature>
<proteinExistence type="predicted"/>
<keyword evidence="4 5" id="KW-0472">Membrane</keyword>
<dbReference type="EMBL" id="REGN01006835">
    <property type="protein sequence ID" value="RNA08164.1"/>
    <property type="molecule type" value="Genomic_DNA"/>
</dbReference>
<evidence type="ECO:0000256" key="5">
    <source>
        <dbReference type="SAM" id="Phobius"/>
    </source>
</evidence>
<name>A0A3M7QAH9_BRAPC</name>
<keyword evidence="2 5" id="KW-0812">Transmembrane</keyword>
<dbReference type="InterPro" id="IPR052954">
    <property type="entry name" value="GPCR-Ligand_Int"/>
</dbReference>
<evidence type="ECO:0000256" key="1">
    <source>
        <dbReference type="ARBA" id="ARBA00004370"/>
    </source>
</evidence>
<evidence type="ECO:0000313" key="8">
    <source>
        <dbReference type="Proteomes" id="UP000276133"/>
    </source>
</evidence>
<comment type="subcellular location">
    <subcellularLocation>
        <location evidence="1">Membrane</location>
    </subcellularLocation>
</comment>
<evidence type="ECO:0000256" key="3">
    <source>
        <dbReference type="ARBA" id="ARBA00022989"/>
    </source>
</evidence>
<feature type="domain" description="G-protein coupled receptors family 1 profile" evidence="6">
    <location>
        <begin position="39"/>
        <end position="294"/>
    </location>
</feature>
<keyword evidence="7" id="KW-0675">Receptor</keyword>
<evidence type="ECO:0000256" key="2">
    <source>
        <dbReference type="ARBA" id="ARBA00022692"/>
    </source>
</evidence>
<keyword evidence="3 5" id="KW-1133">Transmembrane helix</keyword>
<dbReference type="Pfam" id="PF00001">
    <property type="entry name" value="7tm_1"/>
    <property type="match status" value="1"/>
</dbReference>